<feature type="transmembrane region" description="Helical" evidence="8">
    <location>
        <begin position="311"/>
        <end position="329"/>
    </location>
</feature>
<comment type="caution">
    <text evidence="10">The sequence shown here is derived from an EMBL/GenBank/DDBJ whole genome shotgun (WGS) entry which is preliminary data.</text>
</comment>
<evidence type="ECO:0000256" key="1">
    <source>
        <dbReference type="ARBA" id="ARBA00004651"/>
    </source>
</evidence>
<dbReference type="PROSITE" id="PS50850">
    <property type="entry name" value="MFS"/>
    <property type="match status" value="1"/>
</dbReference>
<dbReference type="InterPro" id="IPR011701">
    <property type="entry name" value="MFS"/>
</dbReference>
<keyword evidence="11" id="KW-1185">Reference proteome</keyword>
<reference evidence="11" key="1">
    <citation type="journal article" date="2019" name="Int. J. Syst. Evol. Microbiol.">
        <title>The Global Catalogue of Microorganisms (GCM) 10K type strain sequencing project: providing services to taxonomists for standard genome sequencing and annotation.</title>
        <authorList>
            <consortium name="The Broad Institute Genomics Platform"/>
            <consortium name="The Broad Institute Genome Sequencing Center for Infectious Disease"/>
            <person name="Wu L."/>
            <person name="Ma J."/>
        </authorList>
    </citation>
    <scope>NUCLEOTIDE SEQUENCE [LARGE SCALE GENOMIC DNA]</scope>
    <source>
        <strain evidence="11">JCM 6924</strain>
    </source>
</reference>
<comment type="subcellular location">
    <subcellularLocation>
        <location evidence="1">Cell membrane</location>
        <topology evidence="1">Multi-pass membrane protein</topology>
    </subcellularLocation>
</comment>
<dbReference type="InterPro" id="IPR050171">
    <property type="entry name" value="MFS_Transporters"/>
</dbReference>
<evidence type="ECO:0000256" key="4">
    <source>
        <dbReference type="ARBA" id="ARBA00022692"/>
    </source>
</evidence>
<evidence type="ECO:0000259" key="9">
    <source>
        <dbReference type="PROSITE" id="PS50850"/>
    </source>
</evidence>
<feature type="transmembrane region" description="Helical" evidence="8">
    <location>
        <begin position="217"/>
        <end position="243"/>
    </location>
</feature>
<accession>A0ABP6BDX2</accession>
<keyword evidence="5 8" id="KW-1133">Transmembrane helix</keyword>
<dbReference type="PANTHER" id="PTHR23517:SF2">
    <property type="entry name" value="MULTIDRUG RESISTANCE PROTEIN MDTH"/>
    <property type="match status" value="1"/>
</dbReference>
<feature type="transmembrane region" description="Helical" evidence="8">
    <location>
        <begin position="51"/>
        <end position="69"/>
    </location>
</feature>
<proteinExistence type="predicted"/>
<feature type="transmembrane region" description="Helical" evidence="8">
    <location>
        <begin position="350"/>
        <end position="374"/>
    </location>
</feature>
<feature type="transmembrane region" description="Helical" evidence="8">
    <location>
        <begin position="255"/>
        <end position="273"/>
    </location>
</feature>
<feature type="region of interest" description="Disordered" evidence="7">
    <location>
        <begin position="406"/>
        <end position="435"/>
    </location>
</feature>
<dbReference type="EMBL" id="BAAATM010000029">
    <property type="protein sequence ID" value="GAA2559937.1"/>
    <property type="molecule type" value="Genomic_DNA"/>
</dbReference>
<dbReference type="Gene3D" id="1.20.1250.20">
    <property type="entry name" value="MFS general substrate transporter like domains"/>
    <property type="match status" value="1"/>
</dbReference>
<dbReference type="Proteomes" id="UP001501095">
    <property type="component" value="Unassembled WGS sequence"/>
</dbReference>
<sequence length="435" mass="45453">MFGSLIDRFAVNRSGAGLLLVGFIDATGTGLYLAGSALFFTKIVGLSPAQVGFGLSLAGILGILGPIPFGRLADRWGPRPVLMLLHACCAVGFAAYFFVDGLVSFLCVVGLLGIAEQAARPMGQALVELAVGTDRRAEMAARMRVVYNVGYTVGALLAAVALQIGTRTSFLTIMLGDALSFALSATLLAFLKFRPHVRARRTGTGPRLLFPAIRDHWYAAAAGVNALLMLHMALLSVGVPLWITLHTRAPDSLVAVLLVVNTVLAVLFQVRVTRGTEKVTEGARALRRASVVLALCCACFATAAYAESTALTIGVLLVAMVLLTGGELLQSAGQWSLSFGLAPTRSRVEYLATFHLGSSVQVAVGPVLMTVGVIGNGTAGWAALAAVFLLAGLCVRPVVSAAARRPHLRDETPDEDGTPGEDGTSGEPELGVRSQ</sequence>
<gene>
    <name evidence="10" type="ORF">GCM10010423_72790</name>
</gene>
<dbReference type="SUPFAM" id="SSF103473">
    <property type="entry name" value="MFS general substrate transporter"/>
    <property type="match status" value="1"/>
</dbReference>
<evidence type="ECO:0000313" key="11">
    <source>
        <dbReference type="Proteomes" id="UP001501095"/>
    </source>
</evidence>
<evidence type="ECO:0000313" key="10">
    <source>
        <dbReference type="EMBL" id="GAA2559937.1"/>
    </source>
</evidence>
<keyword evidence="6 8" id="KW-0472">Membrane</keyword>
<dbReference type="RefSeq" id="WP_344544320.1">
    <property type="nucleotide sequence ID" value="NZ_BAAATM010000029.1"/>
</dbReference>
<feature type="transmembrane region" description="Helical" evidence="8">
    <location>
        <begin position="285"/>
        <end position="305"/>
    </location>
</feature>
<dbReference type="Pfam" id="PF07690">
    <property type="entry name" value="MFS_1"/>
    <property type="match status" value="1"/>
</dbReference>
<feature type="transmembrane region" description="Helical" evidence="8">
    <location>
        <begin position="81"/>
        <end position="114"/>
    </location>
</feature>
<organism evidence="10 11">
    <name type="scientific">Streptomyces levis</name>
    <dbReference type="NCBI Taxonomy" id="285566"/>
    <lineage>
        <taxon>Bacteria</taxon>
        <taxon>Bacillati</taxon>
        <taxon>Actinomycetota</taxon>
        <taxon>Actinomycetes</taxon>
        <taxon>Kitasatosporales</taxon>
        <taxon>Streptomycetaceae</taxon>
        <taxon>Streptomyces</taxon>
    </lineage>
</organism>
<keyword evidence="4 8" id="KW-0812">Transmembrane</keyword>
<feature type="transmembrane region" description="Helical" evidence="8">
    <location>
        <begin position="380"/>
        <end position="399"/>
    </location>
</feature>
<evidence type="ECO:0000256" key="7">
    <source>
        <dbReference type="SAM" id="MobiDB-lite"/>
    </source>
</evidence>
<keyword evidence="2" id="KW-0813">Transport</keyword>
<dbReference type="InterPro" id="IPR020846">
    <property type="entry name" value="MFS_dom"/>
</dbReference>
<evidence type="ECO:0000256" key="2">
    <source>
        <dbReference type="ARBA" id="ARBA00022448"/>
    </source>
</evidence>
<dbReference type="PANTHER" id="PTHR23517">
    <property type="entry name" value="RESISTANCE PROTEIN MDTM, PUTATIVE-RELATED-RELATED"/>
    <property type="match status" value="1"/>
</dbReference>
<feature type="domain" description="Major facilitator superfamily (MFS) profile" evidence="9">
    <location>
        <begin position="14"/>
        <end position="409"/>
    </location>
</feature>
<evidence type="ECO:0000256" key="3">
    <source>
        <dbReference type="ARBA" id="ARBA00022475"/>
    </source>
</evidence>
<evidence type="ECO:0000256" key="5">
    <source>
        <dbReference type="ARBA" id="ARBA00022989"/>
    </source>
</evidence>
<feature type="transmembrane region" description="Helical" evidence="8">
    <location>
        <begin position="145"/>
        <end position="164"/>
    </location>
</feature>
<name>A0ABP6BDX2_9ACTN</name>
<feature type="transmembrane region" description="Helical" evidence="8">
    <location>
        <begin position="16"/>
        <end position="39"/>
    </location>
</feature>
<keyword evidence="3" id="KW-1003">Cell membrane</keyword>
<feature type="transmembrane region" description="Helical" evidence="8">
    <location>
        <begin position="170"/>
        <end position="191"/>
    </location>
</feature>
<evidence type="ECO:0000256" key="6">
    <source>
        <dbReference type="ARBA" id="ARBA00023136"/>
    </source>
</evidence>
<evidence type="ECO:0000256" key="8">
    <source>
        <dbReference type="SAM" id="Phobius"/>
    </source>
</evidence>
<protein>
    <submittedName>
        <fullName evidence="10">MFS transporter</fullName>
    </submittedName>
</protein>
<dbReference type="InterPro" id="IPR036259">
    <property type="entry name" value="MFS_trans_sf"/>
</dbReference>